<organism evidence="1 2">
    <name type="scientific">Anoxybacterium hadale</name>
    <dbReference type="NCBI Taxonomy" id="3408580"/>
    <lineage>
        <taxon>Bacteria</taxon>
        <taxon>Bacillati</taxon>
        <taxon>Bacillota</taxon>
        <taxon>Clostridia</taxon>
        <taxon>Peptostreptococcales</taxon>
        <taxon>Anaerovoracaceae</taxon>
        <taxon>Anoxybacterium</taxon>
    </lineage>
</organism>
<reference evidence="1" key="1">
    <citation type="submission" date="2019-08" db="EMBL/GenBank/DDBJ databases">
        <title>Genome sequence of Clostridiales bacterium MT110.</title>
        <authorList>
            <person name="Cao J."/>
        </authorList>
    </citation>
    <scope>NUCLEOTIDE SEQUENCE</scope>
    <source>
        <strain evidence="1">MT110</strain>
    </source>
</reference>
<proteinExistence type="predicted"/>
<dbReference type="EMBL" id="CP042469">
    <property type="protein sequence ID" value="QOX65150.1"/>
    <property type="molecule type" value="Genomic_DNA"/>
</dbReference>
<keyword evidence="2" id="KW-1185">Reference proteome</keyword>
<evidence type="ECO:0000313" key="2">
    <source>
        <dbReference type="Proteomes" id="UP000594014"/>
    </source>
</evidence>
<sequence length="123" mass="14544">MNKLPQISEAEYEVMKIIWDQAPINTNEIVELLSKTKAWSPKTMQTMMIRLEKKGAVCHEKQGRLYFYSPMVRKEDYVDMESRSFLNRFYNGTLKSMVSSFIENDKLSDEDIHELKELLSKKK</sequence>
<gene>
    <name evidence="1" type="ORF">FRZ06_18250</name>
</gene>
<evidence type="ECO:0000313" key="1">
    <source>
        <dbReference type="EMBL" id="QOX65150.1"/>
    </source>
</evidence>
<protein>
    <submittedName>
        <fullName evidence="1">BlaI/MecI/CopY family transcriptional regulator</fullName>
    </submittedName>
</protein>
<name>A0ACD1AF92_9FIRM</name>
<dbReference type="Proteomes" id="UP000594014">
    <property type="component" value="Chromosome"/>
</dbReference>
<accession>A0ACD1AF92</accession>